<reference evidence="3" key="1">
    <citation type="submission" date="2021-02" db="EMBL/GenBank/DDBJ databases">
        <authorList>
            <person name="Nowell W R."/>
        </authorList>
    </citation>
    <scope>NUCLEOTIDE SEQUENCE</scope>
</reference>
<proteinExistence type="predicted"/>
<dbReference type="GO" id="GO:0016881">
    <property type="term" value="F:acid-amino acid ligase activity"/>
    <property type="evidence" value="ECO:0007669"/>
    <property type="project" value="UniProtKB-ARBA"/>
</dbReference>
<comment type="caution">
    <text evidence="3">The sequence shown here is derived from an EMBL/GenBank/DDBJ whole genome shotgun (WGS) entry which is preliminary data.</text>
</comment>
<sequence length="566" mass="64231">MPSTRTALERARFATSSRLVASLINEGLVQVNADSPYMVVVNRIDDSGIEYKLFLSLISPVPVGNLQSLDPADIVPFHIYDENGKEFLCPVAIADRFWKGCTIDLKQQLISSVRNQEWIYNHLPTKTPSLLSSAIEWEQYIIEGHPTHPMHRTRIPFDGFESILLAPSIKFISIPRSNMVINGNWESIMKDYLPSTMSPDTIVLPVHELQVAKVLSLMPSATLYSNFERKTLAQASLRSVLPMPALDLPGYHLKMSLAILTTGAWRTISYFSVYNGPRITPLAKSIAPDCLVIIGEIASIGSNSLDETNSKHIACILREDPEVLMPDESIIVVQCLIEKTPDGNMSLVRAIFHLDTEKKCVDFLRKYAELACAAFLPPMLKHGFCFEAHGQNTLARFDRHTGRLIGFAIRDFGGVRIHREQFESTTPFKLDVLPDSCIVTDDITEVYTKVFHCFIQGQMNRLVRALDLHYSHKGWTIVRQAVEKHISISSPAGRLWFKETVPYKAFLKMKLEHKYRDYIYSEEHIEWLLSLCDNRSIEIRPNIDPFYVAIHSIDLLQITNLDSYHS</sequence>
<dbReference type="GO" id="GO:0019290">
    <property type="term" value="P:siderophore biosynthetic process"/>
    <property type="evidence" value="ECO:0007669"/>
    <property type="project" value="InterPro"/>
</dbReference>
<dbReference type="OrthoDB" id="2117718at2759"/>
<accession>A0A815K8H3</accession>
<evidence type="ECO:0000313" key="4">
    <source>
        <dbReference type="Proteomes" id="UP000663852"/>
    </source>
</evidence>
<dbReference type="Gene3D" id="1.10.510.40">
    <property type="match status" value="1"/>
</dbReference>
<evidence type="ECO:0000313" key="3">
    <source>
        <dbReference type="EMBL" id="CAF1392574.1"/>
    </source>
</evidence>
<dbReference type="Proteomes" id="UP000663852">
    <property type="component" value="Unassembled WGS sequence"/>
</dbReference>
<name>A0A815K8H3_ADIRI</name>
<protein>
    <submittedName>
        <fullName evidence="3">Uncharacterized protein</fullName>
    </submittedName>
</protein>
<feature type="domain" description="Aerobactin siderophore biosynthesis IucA/IucC N-terminal" evidence="1">
    <location>
        <begin position="134"/>
        <end position="336"/>
    </location>
</feature>
<dbReference type="AlphaFoldDB" id="A0A815K8H3"/>
<evidence type="ECO:0000259" key="2">
    <source>
        <dbReference type="Pfam" id="PF06276"/>
    </source>
</evidence>
<organism evidence="3 4">
    <name type="scientific">Adineta ricciae</name>
    <name type="common">Rotifer</name>
    <dbReference type="NCBI Taxonomy" id="249248"/>
    <lineage>
        <taxon>Eukaryota</taxon>
        <taxon>Metazoa</taxon>
        <taxon>Spiralia</taxon>
        <taxon>Gnathifera</taxon>
        <taxon>Rotifera</taxon>
        <taxon>Eurotatoria</taxon>
        <taxon>Bdelloidea</taxon>
        <taxon>Adinetida</taxon>
        <taxon>Adinetidae</taxon>
        <taxon>Adineta</taxon>
    </lineage>
</organism>
<dbReference type="Pfam" id="PF04183">
    <property type="entry name" value="IucA_IucC"/>
    <property type="match status" value="1"/>
</dbReference>
<dbReference type="InterPro" id="IPR007310">
    <property type="entry name" value="Aerobactin_biosyn_IucA/IucC_N"/>
</dbReference>
<dbReference type="PANTHER" id="PTHR34384">
    <property type="entry name" value="L-2,3-DIAMINOPROPANOATE--CITRATE LIGASE"/>
    <property type="match status" value="1"/>
</dbReference>
<evidence type="ECO:0000259" key="1">
    <source>
        <dbReference type="Pfam" id="PF04183"/>
    </source>
</evidence>
<dbReference type="InterPro" id="IPR037455">
    <property type="entry name" value="LucA/IucC-like"/>
</dbReference>
<dbReference type="PANTHER" id="PTHR34384:SF5">
    <property type="entry name" value="L-2,3-DIAMINOPROPANOATE--CITRATE LIGASE"/>
    <property type="match status" value="1"/>
</dbReference>
<feature type="domain" description="Aerobactin siderophore biosynthesis IucA/IucC-like C-terminal" evidence="2">
    <location>
        <begin position="362"/>
        <end position="511"/>
    </location>
</feature>
<dbReference type="Pfam" id="PF06276">
    <property type="entry name" value="FhuF"/>
    <property type="match status" value="1"/>
</dbReference>
<dbReference type="InterPro" id="IPR022770">
    <property type="entry name" value="IucA/IucC-like_C"/>
</dbReference>
<dbReference type="EMBL" id="CAJNOJ010000314">
    <property type="protein sequence ID" value="CAF1392574.1"/>
    <property type="molecule type" value="Genomic_DNA"/>
</dbReference>
<gene>
    <name evidence="3" type="ORF">EDS130_LOCUS35551</name>
</gene>